<keyword evidence="2" id="KW-1185">Reference proteome</keyword>
<organism evidence="1 2">
    <name type="scientific">Neurospora tetrasperma (strain FGSC 2508 / ATCC MYA-4615 / P0657)</name>
    <dbReference type="NCBI Taxonomy" id="510951"/>
    <lineage>
        <taxon>Eukaryota</taxon>
        <taxon>Fungi</taxon>
        <taxon>Dikarya</taxon>
        <taxon>Ascomycota</taxon>
        <taxon>Pezizomycotina</taxon>
        <taxon>Sordariomycetes</taxon>
        <taxon>Sordariomycetidae</taxon>
        <taxon>Sordariales</taxon>
        <taxon>Sordariaceae</taxon>
        <taxon>Neurospora</taxon>
    </lineage>
</organism>
<evidence type="ECO:0000313" key="2">
    <source>
        <dbReference type="Proteomes" id="UP000008065"/>
    </source>
</evidence>
<evidence type="ECO:0000313" key="1">
    <source>
        <dbReference type="EMBL" id="EGO59134.1"/>
    </source>
</evidence>
<dbReference type="Proteomes" id="UP000008065">
    <property type="component" value="Unassembled WGS sequence"/>
</dbReference>
<proteinExistence type="predicted"/>
<gene>
    <name evidence="1" type="ORF">NEUTE1DRAFT_78911</name>
</gene>
<dbReference type="HOGENOM" id="CLU_201347_0_0_1"/>
<dbReference type="VEuPathDB" id="FungiDB:NEUTE1DRAFT_78911"/>
<protein>
    <submittedName>
        <fullName evidence="1">Uncharacterized protein</fullName>
    </submittedName>
</protein>
<dbReference type="RefSeq" id="XP_009849403.1">
    <property type="nucleotide sequence ID" value="XM_009851101.1"/>
</dbReference>
<accession>F8MJD7</accession>
<sequence>MPKDLQECGIPNIMFRSKYGEFVLRVLAGAIVSLYAPPPGKSARENGPSGSEWVLFSPGKDRCLLGIVSSLQV</sequence>
<dbReference type="EMBL" id="GL891303">
    <property type="protein sequence ID" value="EGO59134.1"/>
    <property type="molecule type" value="Genomic_DNA"/>
</dbReference>
<reference evidence="2" key="1">
    <citation type="journal article" date="2011" name="Genetics">
        <title>Massive changes in genome architecture accompany the transition to self-fertility in the filamentous fungus Neurospora tetrasperma.</title>
        <authorList>
            <person name="Ellison C.E."/>
            <person name="Stajich J.E."/>
            <person name="Jacobson D.J."/>
            <person name="Natvig D.O."/>
            <person name="Lapidus A."/>
            <person name="Foster B."/>
            <person name="Aerts A."/>
            <person name="Riley R."/>
            <person name="Lindquist E.A."/>
            <person name="Grigoriev I.V."/>
            <person name="Taylor J.W."/>
        </authorList>
    </citation>
    <scope>NUCLEOTIDE SEQUENCE [LARGE SCALE GENOMIC DNA]</scope>
    <source>
        <strain evidence="2">FGSC 2508 / P0657</strain>
    </source>
</reference>
<dbReference type="AlphaFoldDB" id="F8MJD7"/>
<name>F8MJD7_NEUT8</name>
<dbReference type="GeneID" id="20830149"/>
<dbReference type="KEGG" id="nte:NEUTE1DRAFT78911"/>